<evidence type="ECO:0000313" key="1">
    <source>
        <dbReference type="EMBL" id="ONI12401.1"/>
    </source>
</evidence>
<accession>A0A251PLE7</accession>
<reference evidence="1 2" key="1">
    <citation type="journal article" date="2013" name="Nat. Genet.">
        <title>The high-quality draft genome of peach (Prunus persica) identifies unique patterns of genetic diversity, domestication and genome evolution.</title>
        <authorList>
            <consortium name="International Peach Genome Initiative"/>
            <person name="Verde I."/>
            <person name="Abbott A.G."/>
            <person name="Scalabrin S."/>
            <person name="Jung S."/>
            <person name="Shu S."/>
            <person name="Marroni F."/>
            <person name="Zhebentyayeva T."/>
            <person name="Dettori M.T."/>
            <person name="Grimwood J."/>
            <person name="Cattonaro F."/>
            <person name="Zuccolo A."/>
            <person name="Rossini L."/>
            <person name="Jenkins J."/>
            <person name="Vendramin E."/>
            <person name="Meisel L.A."/>
            <person name="Decroocq V."/>
            <person name="Sosinski B."/>
            <person name="Prochnik S."/>
            <person name="Mitros T."/>
            <person name="Policriti A."/>
            <person name="Cipriani G."/>
            <person name="Dondini L."/>
            <person name="Ficklin S."/>
            <person name="Goodstein D.M."/>
            <person name="Xuan P."/>
            <person name="Del Fabbro C."/>
            <person name="Aramini V."/>
            <person name="Copetti D."/>
            <person name="Gonzalez S."/>
            <person name="Horner D.S."/>
            <person name="Falchi R."/>
            <person name="Lucas S."/>
            <person name="Mica E."/>
            <person name="Maldonado J."/>
            <person name="Lazzari B."/>
            <person name="Bielenberg D."/>
            <person name="Pirona R."/>
            <person name="Miculan M."/>
            <person name="Barakat A."/>
            <person name="Testolin R."/>
            <person name="Stella A."/>
            <person name="Tartarini S."/>
            <person name="Tonutti P."/>
            <person name="Arus P."/>
            <person name="Orellana A."/>
            <person name="Wells C."/>
            <person name="Main D."/>
            <person name="Vizzotto G."/>
            <person name="Silva H."/>
            <person name="Salamini F."/>
            <person name="Schmutz J."/>
            <person name="Morgante M."/>
            <person name="Rokhsar D.S."/>
        </authorList>
    </citation>
    <scope>NUCLEOTIDE SEQUENCE [LARGE SCALE GENOMIC DNA]</scope>
    <source>
        <strain evidence="2">cv. Nemared</strain>
    </source>
</reference>
<name>A0A251PLE7_PRUPE</name>
<proteinExistence type="predicted"/>
<gene>
    <name evidence="1" type="ORF">PRUPE_4G162200</name>
</gene>
<sequence length="80" mass="9407">MLCFLEIEGATVGFYCEHSKRQSFYISYSVCIYYLNPYICSTLQNDIEWYKNNSKGIFLSLIIHIQNSLACRWSRELSSC</sequence>
<evidence type="ECO:0000313" key="2">
    <source>
        <dbReference type="Proteomes" id="UP000006882"/>
    </source>
</evidence>
<organism evidence="1 2">
    <name type="scientific">Prunus persica</name>
    <name type="common">Peach</name>
    <name type="synonym">Amygdalus persica</name>
    <dbReference type="NCBI Taxonomy" id="3760"/>
    <lineage>
        <taxon>Eukaryota</taxon>
        <taxon>Viridiplantae</taxon>
        <taxon>Streptophyta</taxon>
        <taxon>Embryophyta</taxon>
        <taxon>Tracheophyta</taxon>
        <taxon>Spermatophyta</taxon>
        <taxon>Magnoliopsida</taxon>
        <taxon>eudicotyledons</taxon>
        <taxon>Gunneridae</taxon>
        <taxon>Pentapetalae</taxon>
        <taxon>rosids</taxon>
        <taxon>fabids</taxon>
        <taxon>Rosales</taxon>
        <taxon>Rosaceae</taxon>
        <taxon>Amygdaloideae</taxon>
        <taxon>Amygdaleae</taxon>
        <taxon>Prunus</taxon>
    </lineage>
</organism>
<dbReference type="EMBL" id="CM007654">
    <property type="protein sequence ID" value="ONI12401.1"/>
    <property type="molecule type" value="Genomic_DNA"/>
</dbReference>
<dbReference type="Proteomes" id="UP000006882">
    <property type="component" value="Chromosome G4"/>
</dbReference>
<dbReference type="Gramene" id="ONI12401">
    <property type="protein sequence ID" value="ONI12401"/>
    <property type="gene ID" value="PRUPE_4G162200"/>
</dbReference>
<protein>
    <submittedName>
        <fullName evidence="1">Uncharacterized protein</fullName>
    </submittedName>
</protein>
<keyword evidence="2" id="KW-1185">Reference proteome</keyword>
<dbReference type="AlphaFoldDB" id="A0A251PLE7"/>